<dbReference type="AlphaFoldDB" id="A0A9J7IRP1"/>
<keyword evidence="2" id="KW-1185">Reference proteome</keyword>
<dbReference type="RefSeq" id="XP_022824831.1">
    <property type="nucleotide sequence ID" value="XM_022969063.1"/>
</dbReference>
<name>A0A9J7IRP1_SPOLT</name>
<dbReference type="KEGG" id="sliu:111355282"/>
<keyword evidence="1" id="KW-0732">Signal</keyword>
<feature type="chain" id="PRO_5039890527" evidence="1">
    <location>
        <begin position="19"/>
        <end position="368"/>
    </location>
</feature>
<evidence type="ECO:0000313" key="2">
    <source>
        <dbReference type="Proteomes" id="UP000301870"/>
    </source>
</evidence>
<sequence>MVLKIFIIFSLLVSSVISDSCVTFDFEDGFNDLFGHYRGSCTPFRLWHVSDYHSLGLASPDKRSTKFITPETSSMSCASSFNFTMNAGGTIEFNIYMEQTDSLDQVHLMAYHIGPDGFDFVIGMEVVRHQTGWDTVKVPLGGPRTFTGYVSLYGYSARSSKVLIDSFRYIPPGVDASSCQIYGSSKMVLKTFIVVSLFVSSVISDSCVTFDFEDGFNDLFGYYGSCNSFPLWHVSDYYSLGLASPDKRSTRFITPETSWISCASSFKFTMNAGGTIEFNIYMEQTDSLDQVYLMAYHIGPDGIDFVIGMEVVSYQDGWETVKMPLGGPRTFTGYVSIFGYSARNSTVLIDSFRYIPPGVDASSCQIYG</sequence>
<reference evidence="3" key="1">
    <citation type="submission" date="2025-08" db="UniProtKB">
        <authorList>
            <consortium name="RefSeq"/>
        </authorList>
    </citation>
    <scope>IDENTIFICATION</scope>
    <source>
        <strain evidence="3">Ishihara</strain>
        <tissue evidence="3">Whole body</tissue>
    </source>
</reference>
<protein>
    <submittedName>
        <fullName evidence="3">Uncharacterized protein LOC111355282</fullName>
    </submittedName>
</protein>
<accession>A0A9J7IRP1</accession>
<organism evidence="2 3">
    <name type="scientific">Spodoptera litura</name>
    <name type="common">Asian cotton leafworm</name>
    <dbReference type="NCBI Taxonomy" id="69820"/>
    <lineage>
        <taxon>Eukaryota</taxon>
        <taxon>Metazoa</taxon>
        <taxon>Ecdysozoa</taxon>
        <taxon>Arthropoda</taxon>
        <taxon>Hexapoda</taxon>
        <taxon>Insecta</taxon>
        <taxon>Pterygota</taxon>
        <taxon>Neoptera</taxon>
        <taxon>Endopterygota</taxon>
        <taxon>Lepidoptera</taxon>
        <taxon>Glossata</taxon>
        <taxon>Ditrysia</taxon>
        <taxon>Noctuoidea</taxon>
        <taxon>Noctuidae</taxon>
        <taxon>Amphipyrinae</taxon>
        <taxon>Spodoptera</taxon>
    </lineage>
</organism>
<evidence type="ECO:0000256" key="1">
    <source>
        <dbReference type="SAM" id="SignalP"/>
    </source>
</evidence>
<dbReference type="OrthoDB" id="7443816at2759"/>
<evidence type="ECO:0000313" key="3">
    <source>
        <dbReference type="RefSeq" id="XP_022824831.1"/>
    </source>
</evidence>
<gene>
    <name evidence="3" type="primary">LOC111355282</name>
</gene>
<dbReference type="Proteomes" id="UP000301870">
    <property type="component" value="Chromosome 20"/>
</dbReference>
<dbReference type="GeneID" id="111355282"/>
<feature type="signal peptide" evidence="1">
    <location>
        <begin position="1"/>
        <end position="18"/>
    </location>
</feature>
<proteinExistence type="predicted"/>